<dbReference type="InterPro" id="IPR005642">
    <property type="entry name" value="LysO"/>
</dbReference>
<feature type="transmembrane region" description="Helical" evidence="1">
    <location>
        <begin position="61"/>
        <end position="86"/>
    </location>
</feature>
<dbReference type="GO" id="GO:0015661">
    <property type="term" value="F:L-lysine efflux transmembrane transporter activity"/>
    <property type="evidence" value="ECO:0007669"/>
    <property type="project" value="InterPro"/>
</dbReference>
<evidence type="ECO:0008006" key="3">
    <source>
        <dbReference type="Google" id="ProtNLM"/>
    </source>
</evidence>
<feature type="transmembrane region" description="Helical" evidence="1">
    <location>
        <begin position="137"/>
        <end position="158"/>
    </location>
</feature>
<dbReference type="PANTHER" id="PTHR35804:SF1">
    <property type="entry name" value="LYSINE EXPORTER LYSO"/>
    <property type="match status" value="1"/>
</dbReference>
<accession>A0A3P3XLQ2</accession>
<gene>
    <name evidence="2" type="ORF">SPIROBIBN47_70007</name>
</gene>
<feature type="transmembrane region" description="Helical" evidence="1">
    <location>
        <begin position="308"/>
        <end position="327"/>
    </location>
</feature>
<protein>
    <recommendedName>
        <fullName evidence="3">Lysine exporter LysO family protein</fullName>
    </recommendedName>
</protein>
<reference evidence="2" key="1">
    <citation type="submission" date="2017-02" db="EMBL/GenBank/DDBJ databases">
        <authorList>
            <person name="Regsiter A."/>
            <person name="William W."/>
        </authorList>
    </citation>
    <scope>NUCLEOTIDE SEQUENCE</scope>
    <source>
        <strain evidence="2">Bib</strain>
    </source>
</reference>
<evidence type="ECO:0000313" key="2">
    <source>
        <dbReference type="EMBL" id="SLM15725.1"/>
    </source>
</evidence>
<dbReference type="Pfam" id="PF03956">
    <property type="entry name" value="Lys_export"/>
    <property type="match status" value="2"/>
</dbReference>
<keyword evidence="1" id="KW-0472">Membrane</keyword>
<keyword evidence="1" id="KW-0812">Transmembrane</keyword>
<sequence length="329" mass="33990">MLRMIQILVLLAFLFGGALAASIRLAPKPRVVEVSITAALWLLLFSMGFRIGNNPELVHSIGTIGLLGFASAVFTIAGSCIAVVLVSHFAPAVGSVRKIGTAAQKENGFSAASSGPADSEFVVGASYSVLARLKPPAILLSVVVAGFIAGIALPRLAFDPGLITEWTLNALLFLIGMQFRQSQVPLASMLRSPAVVALPLATAVGSMAAGLLLVPFFSLRVGKALALASGFGWYSLSGVLISNLGDPVLGSSAFLANMIRESLGLILIPVLGQTRVPTMAISVAGATSMDVSLPLIEQTLGPEAVPLSFISGAFLSALVPVLVPLFMKL</sequence>
<feature type="transmembrane region" description="Helical" evidence="1">
    <location>
        <begin position="30"/>
        <end position="49"/>
    </location>
</feature>
<dbReference type="EMBL" id="FWDM01000039">
    <property type="protein sequence ID" value="SLM15725.1"/>
    <property type="molecule type" value="Genomic_DNA"/>
</dbReference>
<name>A0A3P3XLQ2_9SPIR</name>
<dbReference type="PANTHER" id="PTHR35804">
    <property type="entry name" value="LYSINE EXPORTER LYSO"/>
    <property type="match status" value="1"/>
</dbReference>
<feature type="transmembrane region" description="Helical" evidence="1">
    <location>
        <begin position="196"/>
        <end position="217"/>
    </location>
</feature>
<evidence type="ECO:0000256" key="1">
    <source>
        <dbReference type="SAM" id="Phobius"/>
    </source>
</evidence>
<dbReference type="GO" id="GO:0005886">
    <property type="term" value="C:plasma membrane"/>
    <property type="evidence" value="ECO:0007669"/>
    <property type="project" value="TreeGrafter"/>
</dbReference>
<dbReference type="AlphaFoldDB" id="A0A3P3XLQ2"/>
<proteinExistence type="predicted"/>
<organism evidence="2">
    <name type="scientific">uncultured spirochete</name>
    <dbReference type="NCBI Taxonomy" id="156406"/>
    <lineage>
        <taxon>Bacteria</taxon>
        <taxon>Pseudomonadati</taxon>
        <taxon>Spirochaetota</taxon>
        <taxon>Spirochaetia</taxon>
        <taxon>Spirochaetales</taxon>
        <taxon>environmental samples</taxon>
    </lineage>
</organism>
<keyword evidence="1" id="KW-1133">Transmembrane helix</keyword>